<name>A0A1B7KXT0_PARTM</name>
<accession>A0A1B7KXT0</accession>
<dbReference type="Proteomes" id="UP000078290">
    <property type="component" value="Unassembled WGS sequence"/>
</dbReference>
<feature type="coiled-coil region" evidence="1">
    <location>
        <begin position="19"/>
        <end position="68"/>
    </location>
</feature>
<reference evidence="2" key="1">
    <citation type="submission" date="2016-05" db="EMBL/GenBank/DDBJ databases">
        <authorList>
            <person name="Lavstsen T."/>
            <person name="Jespersen J.S."/>
        </authorList>
    </citation>
    <scope>NUCLEOTIDE SEQUENCE [LARGE SCALE GENOMIC DNA]</scope>
    <source>
        <strain evidence="2">W-2</strain>
    </source>
</reference>
<sequence>MSQRWMKKKEVEKQLYEIFQLIEQVHEKMEKVIEDAIEEHYVQNKRQLERVERQFDNVEQQLRDVAEESEPSLSFASKLFFV</sequence>
<organism evidence="2">
    <name type="scientific">Parageobacillus thermoglucosidasius</name>
    <name type="common">Geobacillus thermoglucosidasius</name>
    <dbReference type="NCBI Taxonomy" id="1426"/>
    <lineage>
        <taxon>Bacteria</taxon>
        <taxon>Bacillati</taxon>
        <taxon>Bacillota</taxon>
        <taxon>Bacilli</taxon>
        <taxon>Bacillales</taxon>
        <taxon>Anoxybacillaceae</taxon>
        <taxon>Parageobacillus</taxon>
    </lineage>
</organism>
<evidence type="ECO:0000256" key="1">
    <source>
        <dbReference type="SAM" id="Coils"/>
    </source>
</evidence>
<dbReference type="RefSeq" id="WP_064550267.1">
    <property type="nucleotide sequence ID" value="NZ_LXMA01000001.1"/>
</dbReference>
<comment type="caution">
    <text evidence="2">The sequence shown here is derived from an EMBL/GenBank/DDBJ whole genome shotgun (WGS) entry which is preliminary data.</text>
</comment>
<protein>
    <submittedName>
        <fullName evidence="2">Uncharacterized protein</fullName>
    </submittedName>
</protein>
<proteinExistence type="predicted"/>
<gene>
    <name evidence="2" type="ORF">A7K69_03700</name>
</gene>
<evidence type="ECO:0000313" key="2">
    <source>
        <dbReference type="EMBL" id="OAT74825.1"/>
    </source>
</evidence>
<keyword evidence="1" id="KW-0175">Coiled coil</keyword>
<dbReference type="EMBL" id="LXMA01000001">
    <property type="protein sequence ID" value="OAT74825.1"/>
    <property type="molecule type" value="Genomic_DNA"/>
</dbReference>
<dbReference type="OrthoDB" id="2973691at2"/>
<dbReference type="AlphaFoldDB" id="A0A1B7KXT0"/>